<organism evidence="3 4">
    <name type="scientific">Phocaeicola faecium</name>
    <dbReference type="NCBI Taxonomy" id="2762213"/>
    <lineage>
        <taxon>Bacteria</taxon>
        <taxon>Pseudomonadati</taxon>
        <taxon>Bacteroidota</taxon>
        <taxon>Bacteroidia</taxon>
        <taxon>Bacteroidales</taxon>
        <taxon>Bacteroidaceae</taxon>
        <taxon>Phocaeicola</taxon>
    </lineage>
</organism>
<comment type="caution">
    <text evidence="3">The sequence shown here is derived from an EMBL/GenBank/DDBJ whole genome shotgun (WGS) entry which is preliminary data.</text>
</comment>
<reference evidence="3 4" key="1">
    <citation type="submission" date="2020-08" db="EMBL/GenBank/DDBJ databases">
        <title>A Genomic Blueprint of the Chicken Gut Microbiome.</title>
        <authorList>
            <person name="Gilroy R."/>
            <person name="Ravi A."/>
            <person name="Getino M."/>
            <person name="Pursley I."/>
            <person name="Horton D.L."/>
            <person name="Alikhan N.-F."/>
            <person name="Baker D."/>
            <person name="Gharbi K."/>
            <person name="Hall N."/>
            <person name="Watson M."/>
            <person name="Adriaenssens E.M."/>
            <person name="Foster-Nyarko E."/>
            <person name="Jarju S."/>
            <person name="Secka A."/>
            <person name="Antonio M."/>
            <person name="Oren A."/>
            <person name="Chaudhuri R."/>
            <person name="La Ragione R.M."/>
            <person name="Hildebrand F."/>
            <person name="Pallen M.J."/>
        </authorList>
    </citation>
    <scope>NUCLEOTIDE SEQUENCE [LARGE SCALE GENOMIC DNA]</scope>
    <source>
        <strain evidence="3 4">Sa1YUN3</strain>
    </source>
</reference>
<evidence type="ECO:0008006" key="5">
    <source>
        <dbReference type="Google" id="ProtNLM"/>
    </source>
</evidence>
<feature type="compositionally biased region" description="Basic and acidic residues" evidence="1">
    <location>
        <begin position="86"/>
        <end position="101"/>
    </location>
</feature>
<keyword evidence="4" id="KW-1185">Reference proteome</keyword>
<evidence type="ECO:0000256" key="1">
    <source>
        <dbReference type="SAM" id="MobiDB-lite"/>
    </source>
</evidence>
<keyword evidence="2" id="KW-0472">Membrane</keyword>
<dbReference type="Proteomes" id="UP000616346">
    <property type="component" value="Unassembled WGS sequence"/>
</dbReference>
<evidence type="ECO:0000256" key="2">
    <source>
        <dbReference type="SAM" id="Phobius"/>
    </source>
</evidence>
<sequence length="247" mass="28292">MKTEKLEKQTLTGLVFSANVIVGAMARQMVLHYGLDAFNGYVAFGICILMLTVIYINLQELFKKTLSPFFDTLFMKFPNYRKKRKVETEDSKGTTEEEPWTKEAATNPPPSMDYAQIRLSAMKAKEQAEQEKLTTVLTYTRESFAPYMKEDDLNILCEYICLFHADKNFPKVIRTVKVDSAIRTIDLMHFGWNIGYQFSKTGIQIATFIKRVFAEALKESEISTLKSKLRLEGKCTIKIDTSLKQSA</sequence>
<dbReference type="EMBL" id="JACSPQ010000001">
    <property type="protein sequence ID" value="MBD8001045.1"/>
    <property type="molecule type" value="Genomic_DNA"/>
</dbReference>
<feature type="transmembrane region" description="Helical" evidence="2">
    <location>
        <begin position="41"/>
        <end position="58"/>
    </location>
</feature>
<keyword evidence="2" id="KW-1133">Transmembrane helix</keyword>
<dbReference type="RefSeq" id="WP_191709430.1">
    <property type="nucleotide sequence ID" value="NZ_JACSPQ010000001.1"/>
</dbReference>
<evidence type="ECO:0000313" key="4">
    <source>
        <dbReference type="Proteomes" id="UP000616346"/>
    </source>
</evidence>
<proteinExistence type="predicted"/>
<feature type="region of interest" description="Disordered" evidence="1">
    <location>
        <begin position="85"/>
        <end position="106"/>
    </location>
</feature>
<keyword evidence="2" id="KW-0812">Transmembrane</keyword>
<protein>
    <recommendedName>
        <fullName evidence="5">Mobilization protein</fullName>
    </recommendedName>
</protein>
<evidence type="ECO:0000313" key="3">
    <source>
        <dbReference type="EMBL" id="MBD8001045.1"/>
    </source>
</evidence>
<gene>
    <name evidence="3" type="ORF">H9626_02265</name>
</gene>
<accession>A0ABR8V8E1</accession>
<name>A0ABR8V8E1_9BACT</name>